<protein>
    <submittedName>
        <fullName evidence="1">Uncharacterized protein</fullName>
    </submittedName>
</protein>
<dbReference type="Proteomes" id="UP000198228">
    <property type="component" value="Chromosome I"/>
</dbReference>
<name>A0A1C5A8Y1_9ACTN</name>
<organism evidence="1 2">
    <name type="scientific">Micromonospora purpureochromogenes</name>
    <dbReference type="NCBI Taxonomy" id="47872"/>
    <lineage>
        <taxon>Bacteria</taxon>
        <taxon>Bacillati</taxon>
        <taxon>Actinomycetota</taxon>
        <taxon>Actinomycetes</taxon>
        <taxon>Micromonosporales</taxon>
        <taxon>Micromonosporaceae</taxon>
        <taxon>Micromonospora</taxon>
    </lineage>
</organism>
<accession>A0A1C5A8Y1</accession>
<dbReference type="EMBL" id="LT607410">
    <property type="protein sequence ID" value="SCF41606.1"/>
    <property type="molecule type" value="Genomic_DNA"/>
</dbReference>
<proteinExistence type="predicted"/>
<sequence length="63" mass="7256">MGEGDRVMDDRAEWDDLRERRVAEPGAVEAYEAARIAFELGRTARQLRDRAGRMGLRRRAARP</sequence>
<dbReference type="AlphaFoldDB" id="A0A1C5A8Y1"/>
<evidence type="ECO:0000313" key="1">
    <source>
        <dbReference type="EMBL" id="SCF41606.1"/>
    </source>
</evidence>
<reference evidence="1 2" key="1">
    <citation type="submission" date="2016-06" db="EMBL/GenBank/DDBJ databases">
        <authorList>
            <person name="Kjaerup R.B."/>
            <person name="Dalgaard T.S."/>
            <person name="Juul-Madsen H.R."/>
        </authorList>
    </citation>
    <scope>NUCLEOTIDE SEQUENCE [LARGE SCALE GENOMIC DNA]</scope>
    <source>
        <strain evidence="1 2">DSM 43821</strain>
    </source>
</reference>
<gene>
    <name evidence="1" type="ORF">GA0074696_5557</name>
</gene>
<evidence type="ECO:0000313" key="2">
    <source>
        <dbReference type="Proteomes" id="UP000198228"/>
    </source>
</evidence>